<dbReference type="Proteomes" id="UP000191820">
    <property type="component" value="Chromosome"/>
</dbReference>
<proteinExistence type="predicted"/>
<evidence type="ECO:0000256" key="1">
    <source>
        <dbReference type="SAM" id="Phobius"/>
    </source>
</evidence>
<organism evidence="2 3">
    <name type="scientific">Shewanella japonica</name>
    <dbReference type="NCBI Taxonomy" id="93973"/>
    <lineage>
        <taxon>Bacteria</taxon>
        <taxon>Pseudomonadati</taxon>
        <taxon>Pseudomonadota</taxon>
        <taxon>Gammaproteobacteria</taxon>
        <taxon>Alteromonadales</taxon>
        <taxon>Shewanellaceae</taxon>
        <taxon>Shewanella</taxon>
    </lineage>
</organism>
<dbReference type="RefSeq" id="WP_080915788.1">
    <property type="nucleotide sequence ID" value="NZ_CP020472.1"/>
</dbReference>
<accession>A0ABN4YDD7</accession>
<reference evidence="2 3" key="1">
    <citation type="submission" date="2017-03" db="EMBL/GenBank/DDBJ databases">
        <title>Genome sequencing of Shewanella japonica KCTC 22435.</title>
        <authorList>
            <person name="Kim K.M."/>
        </authorList>
    </citation>
    <scope>NUCLEOTIDE SEQUENCE [LARGE SCALE GENOMIC DNA]</scope>
    <source>
        <strain evidence="2 3">KCTC 22435</strain>
    </source>
</reference>
<gene>
    <name evidence="2" type="ORF">SJ2017_2163</name>
</gene>
<protein>
    <submittedName>
        <fullName evidence="2">Uncharacterized protein</fullName>
    </submittedName>
</protein>
<keyword evidence="1" id="KW-1133">Transmembrane helix</keyword>
<evidence type="ECO:0000313" key="3">
    <source>
        <dbReference type="Proteomes" id="UP000191820"/>
    </source>
</evidence>
<name>A0ABN4YDD7_9GAMM</name>
<feature type="transmembrane region" description="Helical" evidence="1">
    <location>
        <begin position="87"/>
        <end position="107"/>
    </location>
</feature>
<feature type="transmembrane region" description="Helical" evidence="1">
    <location>
        <begin position="62"/>
        <end position="81"/>
    </location>
</feature>
<keyword evidence="1" id="KW-0812">Transmembrane</keyword>
<evidence type="ECO:0000313" key="2">
    <source>
        <dbReference type="EMBL" id="ARD22461.1"/>
    </source>
</evidence>
<feature type="transmembrane region" description="Helical" evidence="1">
    <location>
        <begin position="6"/>
        <end position="29"/>
    </location>
</feature>
<dbReference type="EMBL" id="CP020472">
    <property type="protein sequence ID" value="ARD22461.1"/>
    <property type="molecule type" value="Genomic_DNA"/>
</dbReference>
<keyword evidence="1" id="KW-0472">Membrane</keyword>
<keyword evidence="3" id="KW-1185">Reference proteome</keyword>
<sequence>MTKTKFLQIILTILSVAGWSLAVYALLVFGDARPDRAVGYFMSKGVEVRLNWDPELTVRLEYVIWACAAISFVNLGVNFYAQTSKKIGFWINIPLLLMVSIAAGLYIRYVI</sequence>